<feature type="signal peptide" evidence="7">
    <location>
        <begin position="1"/>
        <end position="19"/>
    </location>
</feature>
<dbReference type="PANTHER" id="PTHR42812:SF12">
    <property type="entry name" value="BETA-XYLOSIDASE-RELATED"/>
    <property type="match status" value="1"/>
</dbReference>
<feature type="domain" description="Beta-xylosidase C-terminal Concanavalin A-like" evidence="8">
    <location>
        <begin position="342"/>
        <end position="557"/>
    </location>
</feature>
<dbReference type="EMBL" id="UGTJ01000001">
    <property type="protein sequence ID" value="SUB79407.1"/>
    <property type="molecule type" value="Genomic_DNA"/>
</dbReference>
<dbReference type="InterPro" id="IPR006710">
    <property type="entry name" value="Glyco_hydro_43"/>
</dbReference>
<organism evidence="9 10">
    <name type="scientific">Segatella buccae</name>
    <dbReference type="NCBI Taxonomy" id="28126"/>
    <lineage>
        <taxon>Bacteria</taxon>
        <taxon>Pseudomonadati</taxon>
        <taxon>Bacteroidota</taxon>
        <taxon>Bacteroidia</taxon>
        <taxon>Bacteroidales</taxon>
        <taxon>Prevotellaceae</taxon>
        <taxon>Segatella</taxon>
    </lineage>
</organism>
<dbReference type="SUPFAM" id="SSF75005">
    <property type="entry name" value="Arabinanase/levansucrase/invertase"/>
    <property type="match status" value="1"/>
</dbReference>
<protein>
    <submittedName>
        <fullName evidence="9">Beta-xylosidase</fullName>
        <ecNumber evidence="9">3.2.1.37</ecNumber>
    </submittedName>
</protein>
<dbReference type="Pfam" id="PF04616">
    <property type="entry name" value="Glyco_hydro_43"/>
    <property type="match status" value="1"/>
</dbReference>
<dbReference type="InterPro" id="IPR041542">
    <property type="entry name" value="GH43_C2"/>
</dbReference>
<dbReference type="InterPro" id="IPR023296">
    <property type="entry name" value="Glyco_hydro_beta-prop_sf"/>
</dbReference>
<feature type="chain" id="PRO_5042975046" evidence="7">
    <location>
        <begin position="20"/>
        <end position="559"/>
    </location>
</feature>
<dbReference type="Gene3D" id="2.60.120.200">
    <property type="match status" value="1"/>
</dbReference>
<dbReference type="InterPro" id="IPR013320">
    <property type="entry name" value="ConA-like_dom_sf"/>
</dbReference>
<comment type="similarity">
    <text evidence="1 6">Belongs to the glycosyl hydrolase 43 family.</text>
</comment>
<dbReference type="Gene3D" id="2.115.10.20">
    <property type="entry name" value="Glycosyl hydrolase domain, family 43"/>
    <property type="match status" value="1"/>
</dbReference>
<evidence type="ECO:0000256" key="2">
    <source>
        <dbReference type="ARBA" id="ARBA00022801"/>
    </source>
</evidence>
<dbReference type="PANTHER" id="PTHR42812">
    <property type="entry name" value="BETA-XYLOSIDASE"/>
    <property type="match status" value="1"/>
</dbReference>
<dbReference type="RefSeq" id="WP_244912348.1">
    <property type="nucleotide sequence ID" value="NZ_DBFWLE010000018.1"/>
</dbReference>
<comment type="caution">
    <text evidence="9">The sequence shown here is derived from an EMBL/GenBank/DDBJ whole genome shotgun (WGS) entry which is preliminary data.</text>
</comment>
<evidence type="ECO:0000256" key="4">
    <source>
        <dbReference type="PIRSR" id="PIRSR606710-1"/>
    </source>
</evidence>
<evidence type="ECO:0000256" key="6">
    <source>
        <dbReference type="RuleBase" id="RU361187"/>
    </source>
</evidence>
<keyword evidence="7" id="KW-0732">Signal</keyword>
<dbReference type="Proteomes" id="UP000255283">
    <property type="component" value="Unassembled WGS sequence"/>
</dbReference>
<reference evidence="9 10" key="1">
    <citation type="submission" date="2018-06" db="EMBL/GenBank/DDBJ databases">
        <authorList>
            <consortium name="Pathogen Informatics"/>
            <person name="Doyle S."/>
        </authorList>
    </citation>
    <scope>NUCLEOTIDE SEQUENCE [LARGE SCALE GENOMIC DNA]</scope>
    <source>
        <strain evidence="9 10">NCTC13063</strain>
    </source>
</reference>
<evidence type="ECO:0000259" key="8">
    <source>
        <dbReference type="Pfam" id="PF17851"/>
    </source>
</evidence>
<sequence length="559" mass="62486">MKRLLNLCCAISFALAVGAQVPYVSQVWNPDLGNGMYKNPVINADYSDPDVIAVGNDYYLTASSFESMPGLPILHSTDLVNWEIVGHALREPYNVPGERLGHGNGVWAPCIRFHQGEFYIYWGDPDTGVFMVKTKDPRGEWEKPVCVIPGKGMIDTTPLWDDDGRCYLVNGWANSRAGFASVLTVRELNAEGTKAIGDPVIVFDGNGTENRTCEGPKFYKREGWYWIMCPAGGVPTGFQLAMRSKSPYGPYEVKKVLEQGSTAVNGPHQGGWVHTAQGEDWFMHFQDKRAYGRVVHLQPVTWKDNWPVMGKVPTKGYCGQPVMTFRKPKTAKPSVNVNPQESDEFNTTILGRQWQWEGYYDQKFGMPTPWGYYRLYTHKLKASTPTMPKGKAGVPSLWDAPNLLLQKTPADCFTATAKLCFTSKAEQQYAGIVVMGLDYSALVVRRVGENFVLQRSTCIKADKGAAPTWEDIATLAPTAKDQIDYQPGIHLDIYLRMVINDGKADFFFSSDGRKFKKAGNTFAMKEGKWISAKIGLLAEEPDMKGGRGWLDVDWFRITK</sequence>
<dbReference type="AlphaFoldDB" id="A0AAQ1ZIV9"/>
<dbReference type="EC" id="3.2.1.37" evidence="9"/>
<evidence type="ECO:0000313" key="9">
    <source>
        <dbReference type="EMBL" id="SUB79407.1"/>
    </source>
</evidence>
<dbReference type="GO" id="GO:0005975">
    <property type="term" value="P:carbohydrate metabolic process"/>
    <property type="evidence" value="ECO:0007669"/>
    <property type="project" value="InterPro"/>
</dbReference>
<dbReference type="SUPFAM" id="SSF49899">
    <property type="entry name" value="Concanavalin A-like lectins/glucanases"/>
    <property type="match status" value="1"/>
</dbReference>
<feature type="active site" description="Proton donor" evidence="4">
    <location>
        <position position="214"/>
    </location>
</feature>
<dbReference type="CDD" id="cd09001">
    <property type="entry name" value="GH43_FsAxh1-like"/>
    <property type="match status" value="1"/>
</dbReference>
<dbReference type="InterPro" id="IPR051795">
    <property type="entry name" value="Glycosyl_Hydrlase_43"/>
</dbReference>
<evidence type="ECO:0000256" key="3">
    <source>
        <dbReference type="ARBA" id="ARBA00023295"/>
    </source>
</evidence>
<feature type="active site" description="Proton acceptor" evidence="4">
    <location>
        <position position="48"/>
    </location>
</feature>
<keyword evidence="2 6" id="KW-0378">Hydrolase</keyword>
<accession>A0AAQ1ZIV9</accession>
<evidence type="ECO:0000256" key="5">
    <source>
        <dbReference type="PIRSR" id="PIRSR606710-2"/>
    </source>
</evidence>
<feature type="site" description="Important for catalytic activity, responsible for pKa modulation of the active site Glu and correct orientation of both the proton donor and substrate" evidence="5">
    <location>
        <position position="155"/>
    </location>
</feature>
<evidence type="ECO:0000256" key="1">
    <source>
        <dbReference type="ARBA" id="ARBA00009865"/>
    </source>
</evidence>
<dbReference type="Pfam" id="PF17851">
    <property type="entry name" value="GH43_C2"/>
    <property type="match status" value="1"/>
</dbReference>
<evidence type="ECO:0000256" key="7">
    <source>
        <dbReference type="SAM" id="SignalP"/>
    </source>
</evidence>
<evidence type="ECO:0000313" key="10">
    <source>
        <dbReference type="Proteomes" id="UP000255283"/>
    </source>
</evidence>
<dbReference type="GO" id="GO:0009044">
    <property type="term" value="F:xylan 1,4-beta-xylosidase activity"/>
    <property type="evidence" value="ECO:0007669"/>
    <property type="project" value="UniProtKB-EC"/>
</dbReference>
<keyword evidence="3 6" id="KW-0326">Glycosidase</keyword>
<proteinExistence type="inferred from homology"/>
<gene>
    <name evidence="9" type="primary">xynB_1</name>
    <name evidence="9" type="ORF">NCTC13063_00672</name>
</gene>
<name>A0AAQ1ZIV9_9BACT</name>